<reference evidence="5 6" key="1">
    <citation type="journal article" date="2008" name="Nature">
        <title>Genome analysis of the platypus reveals unique signatures of evolution.</title>
        <authorList>
            <person name="Warren W.C."/>
            <person name="Hillier L.W."/>
            <person name="Marshall Graves J.A."/>
            <person name="Birney E."/>
            <person name="Ponting C.P."/>
            <person name="Grutzner F."/>
            <person name="Belov K."/>
            <person name="Miller W."/>
            <person name="Clarke L."/>
            <person name="Chinwalla A.T."/>
            <person name="Yang S.P."/>
            <person name="Heger A."/>
            <person name="Locke D.P."/>
            <person name="Miethke P."/>
            <person name="Waters P.D."/>
            <person name="Veyrunes F."/>
            <person name="Fulton L."/>
            <person name="Fulton B."/>
            <person name="Graves T."/>
            <person name="Wallis J."/>
            <person name="Puente X.S."/>
            <person name="Lopez-Otin C."/>
            <person name="Ordonez G.R."/>
            <person name="Eichler E.E."/>
            <person name="Chen L."/>
            <person name="Cheng Z."/>
            <person name="Deakin J.E."/>
            <person name="Alsop A."/>
            <person name="Thompson K."/>
            <person name="Kirby P."/>
            <person name="Papenfuss A.T."/>
            <person name="Wakefield M.J."/>
            <person name="Olender T."/>
            <person name="Lancet D."/>
            <person name="Huttley G.A."/>
            <person name="Smit A.F."/>
            <person name="Pask A."/>
            <person name="Temple-Smith P."/>
            <person name="Batzer M.A."/>
            <person name="Walker J.A."/>
            <person name="Konkel M.K."/>
            <person name="Harris R.S."/>
            <person name="Whittington C.M."/>
            <person name="Wong E.S."/>
            <person name="Gemmell N.J."/>
            <person name="Buschiazzo E."/>
            <person name="Vargas Jentzsch I.M."/>
            <person name="Merkel A."/>
            <person name="Schmitz J."/>
            <person name="Zemann A."/>
            <person name="Churakov G."/>
            <person name="Kriegs J.O."/>
            <person name="Brosius J."/>
            <person name="Murchison E.P."/>
            <person name="Sachidanandam R."/>
            <person name="Smith C."/>
            <person name="Hannon G.J."/>
            <person name="Tsend-Ayush E."/>
            <person name="McMillan D."/>
            <person name="Attenborough R."/>
            <person name="Rens W."/>
            <person name="Ferguson-Smith M."/>
            <person name="Lefevre C.M."/>
            <person name="Sharp J.A."/>
            <person name="Nicholas K.R."/>
            <person name="Ray D.A."/>
            <person name="Kube M."/>
            <person name="Reinhardt R."/>
            <person name="Pringle T.H."/>
            <person name="Taylor J."/>
            <person name="Jones R.C."/>
            <person name="Nixon B."/>
            <person name="Dacheux J.L."/>
            <person name="Niwa H."/>
            <person name="Sekita Y."/>
            <person name="Huang X."/>
            <person name="Stark A."/>
            <person name="Kheradpour P."/>
            <person name="Kellis M."/>
            <person name="Flicek P."/>
            <person name="Chen Y."/>
            <person name="Webber C."/>
            <person name="Hardison R."/>
            <person name="Nelson J."/>
            <person name="Hallsworth-Pepin K."/>
            <person name="Delehaunty K."/>
            <person name="Markovic C."/>
            <person name="Minx P."/>
            <person name="Feng Y."/>
            <person name="Kremitzki C."/>
            <person name="Mitreva M."/>
            <person name="Glasscock J."/>
            <person name="Wylie T."/>
            <person name="Wohldmann P."/>
            <person name="Thiru P."/>
            <person name="Nhan M.N."/>
            <person name="Pohl C.S."/>
            <person name="Smith S.M."/>
            <person name="Hou S."/>
            <person name="Nefedov M."/>
            <person name="de Jong P.J."/>
            <person name="Renfree M.B."/>
            <person name="Mardis E.R."/>
            <person name="Wilson R.K."/>
        </authorList>
    </citation>
    <scope>NUCLEOTIDE SEQUENCE [LARGE SCALE GENOMIC DNA]</scope>
    <source>
        <strain evidence="5 6">Glennie</strain>
    </source>
</reference>
<dbReference type="InterPro" id="IPR039061">
    <property type="entry name" value="MTBP"/>
</dbReference>
<feature type="compositionally biased region" description="Basic and acidic residues" evidence="1">
    <location>
        <begin position="743"/>
        <end position="763"/>
    </location>
</feature>
<dbReference type="Proteomes" id="UP000002279">
    <property type="component" value="Chromosome 4"/>
</dbReference>
<feature type="compositionally biased region" description="Polar residues" evidence="1">
    <location>
        <begin position="720"/>
        <end position="742"/>
    </location>
</feature>
<dbReference type="PANTHER" id="PTHR14382">
    <property type="entry name" value="MDM2-BINDING PROTEIN"/>
    <property type="match status" value="1"/>
</dbReference>
<feature type="region of interest" description="Disordered" evidence="1">
    <location>
        <begin position="670"/>
        <end position="763"/>
    </location>
</feature>
<dbReference type="Bgee" id="ENSOANG00000008087">
    <property type="expression patterns" value="Expressed in ovary and 8 other cell types or tissues"/>
</dbReference>
<accession>F7CDJ1</accession>
<organism evidence="5 6">
    <name type="scientific">Ornithorhynchus anatinus</name>
    <name type="common">Duckbill platypus</name>
    <dbReference type="NCBI Taxonomy" id="9258"/>
    <lineage>
        <taxon>Eukaryota</taxon>
        <taxon>Metazoa</taxon>
        <taxon>Chordata</taxon>
        <taxon>Craniata</taxon>
        <taxon>Vertebrata</taxon>
        <taxon>Euteleostomi</taxon>
        <taxon>Mammalia</taxon>
        <taxon>Monotremata</taxon>
        <taxon>Ornithorhynchidae</taxon>
        <taxon>Ornithorhynchus</taxon>
    </lineage>
</organism>
<evidence type="ECO:0000313" key="6">
    <source>
        <dbReference type="Proteomes" id="UP000002279"/>
    </source>
</evidence>
<dbReference type="InterPro" id="IPR029421">
    <property type="entry name" value="MTBP_N"/>
</dbReference>
<feature type="compositionally biased region" description="Low complexity" evidence="1">
    <location>
        <begin position="694"/>
        <end position="709"/>
    </location>
</feature>
<keyword evidence="6" id="KW-1185">Reference proteome</keyword>
<sequence length="835" mass="93577">MAPEEKAEVRHGRAAMAARYLLLLAWGPREPPEAPSAAGLTAANLYLRLKESISASLQRGNSTFPACSVAGVPGPTKWFFAVQAICGFYQFCSSDWEEINFDIQKEESEDSLQTNIEECLKAIRNFDEEDTSSRESLSLTDLYEESAESLHQLSDKLPPPGRAMIDVILQSSENDAPKLKDCLPAIGALKHLREWHSAKITIVANDFKSGWQKTADYLSADIVALDNLNNVINSKELWRGNIHIWERKFRSELNFPEFCLKSTSPKIFSTSYLNANFCDKNSVQSKDKNVLPEVFHYYGPSLEFVQMVALPDLPSCYVSDLEFELGLSNKSNEKSKLLLDQLSSLRGKVGALFVLPCNVSSIPIPPPSQLSTRKWKEYIIKKPKSIMGYITDFVRSLPHFSGECIVRREKKITKAQALALQEYLKKRDPMKQLAVASVDELKTLLTLIREKASEFCGPCLPGAGLPTAADKMNLHSAPNVSIEASSMESNPLEWPERSVFQNLEILERAKQKKRAAMLSRSSEQLLERKECHRESTTSLDAKELLKYFTPDGLPIGDLQPLQVHRSNNPFVLTPELTPRKLRVLPFEKAAVCHYHGLEYCLDGRKALERDGGFSELQSRLIRYETQTTCAKECIPLPWVLSPLPSPVVLSEAGSVPDVETLQSEARTDIARQKRRSRDLDGCYPNKRLAKSESSDSLLSQASGSSAAAATRQFPEPELSLSLSVTNTSGPQPGSETAQPSHRSGQESETSRKTKESRSQKHTRMLKEVVAKTLKKHNMTEDHECFSACSQRLFEISKFYLKDLKTSRGLLEEMKKTANNNVKQVIEWVLEKASKK</sequence>
<reference evidence="5" key="3">
    <citation type="submission" date="2025-09" db="UniProtKB">
        <authorList>
            <consortium name="Ensembl"/>
        </authorList>
    </citation>
    <scope>IDENTIFICATION</scope>
    <source>
        <strain evidence="5">Glennie</strain>
    </source>
</reference>
<evidence type="ECO:0000259" key="3">
    <source>
        <dbReference type="Pfam" id="PF14919"/>
    </source>
</evidence>
<dbReference type="HOGENOM" id="CLU_923010_0_0_1"/>
<feature type="domain" description="DM2" evidence="2">
    <location>
        <begin position="19"/>
        <end position="267"/>
    </location>
</feature>
<dbReference type="GeneTree" id="ENSGT00390000003305"/>
<evidence type="ECO:0000259" key="2">
    <source>
        <dbReference type="Pfam" id="PF14918"/>
    </source>
</evidence>
<dbReference type="InterPro" id="IPR029418">
    <property type="entry name" value="MTBP_C"/>
</dbReference>
<protein>
    <submittedName>
        <fullName evidence="5">MDM2 binding protein</fullName>
    </submittedName>
</protein>
<name>F7CDJ1_ORNAN</name>
<evidence type="ECO:0000313" key="5">
    <source>
        <dbReference type="Ensembl" id="ENSOANP00000025444.2"/>
    </source>
</evidence>
<feature type="domain" description="DM2" evidence="3">
    <location>
        <begin position="390"/>
        <end position="570"/>
    </location>
</feature>
<dbReference type="Ensembl" id="ENSOANT00000029248.2">
    <property type="protein sequence ID" value="ENSOANP00000025444.2"/>
    <property type="gene ID" value="ENSOANG00000008087.4"/>
</dbReference>
<dbReference type="GO" id="GO:0031396">
    <property type="term" value="P:regulation of protein ubiquitination"/>
    <property type="evidence" value="ECO:0007669"/>
    <property type="project" value="InterPro"/>
</dbReference>
<dbReference type="Pfam" id="PF14920">
    <property type="entry name" value="MTBP_C"/>
    <property type="match status" value="1"/>
</dbReference>
<feature type="domain" description="MDN2-binding protein C-terminal" evidence="4">
    <location>
        <begin position="574"/>
        <end position="825"/>
    </location>
</feature>
<reference evidence="5" key="2">
    <citation type="submission" date="2025-08" db="UniProtKB">
        <authorList>
            <consortium name="Ensembl"/>
        </authorList>
    </citation>
    <scope>IDENTIFICATION</scope>
    <source>
        <strain evidence="5">Glennie</strain>
    </source>
</reference>
<dbReference type="STRING" id="9258.ENSOANP00000025444"/>
<dbReference type="InterPro" id="IPR029420">
    <property type="entry name" value="MTBP_central"/>
</dbReference>
<evidence type="ECO:0000259" key="4">
    <source>
        <dbReference type="Pfam" id="PF14920"/>
    </source>
</evidence>
<proteinExistence type="predicted"/>
<dbReference type="Pfam" id="PF14919">
    <property type="entry name" value="MTBP_mid"/>
    <property type="match status" value="2"/>
</dbReference>
<evidence type="ECO:0000256" key="1">
    <source>
        <dbReference type="SAM" id="MobiDB-lite"/>
    </source>
</evidence>
<dbReference type="AlphaFoldDB" id="F7CDJ1"/>
<feature type="domain" description="DM2" evidence="3">
    <location>
        <begin position="293"/>
        <end position="387"/>
    </location>
</feature>
<dbReference type="eggNOG" id="ENOG502RGBH">
    <property type="taxonomic scope" value="Eukaryota"/>
</dbReference>
<dbReference type="PANTHER" id="PTHR14382:SF1">
    <property type="entry name" value="MDM2-BINDING PROTEIN"/>
    <property type="match status" value="1"/>
</dbReference>
<gene>
    <name evidence="5" type="primary">MTBP</name>
</gene>
<dbReference type="Pfam" id="PF14918">
    <property type="entry name" value="MTBP_N"/>
    <property type="match status" value="1"/>
</dbReference>